<proteinExistence type="predicted"/>
<accession>A0A1M3U0R3</accession>
<gene>
    <name evidence="2" type="ORF">ASPFODRAFT_40002</name>
</gene>
<dbReference type="VEuPathDB" id="FungiDB:ASPFODRAFT_40002"/>
<name>A0A1M3U0R3_ASPLC</name>
<organism evidence="2 3">
    <name type="scientific">Aspergillus luchuensis (strain CBS 106.47)</name>
    <dbReference type="NCBI Taxonomy" id="1137211"/>
    <lineage>
        <taxon>Eukaryota</taxon>
        <taxon>Fungi</taxon>
        <taxon>Dikarya</taxon>
        <taxon>Ascomycota</taxon>
        <taxon>Pezizomycotina</taxon>
        <taxon>Eurotiomycetes</taxon>
        <taxon>Eurotiomycetidae</taxon>
        <taxon>Eurotiales</taxon>
        <taxon>Aspergillaceae</taxon>
        <taxon>Aspergillus</taxon>
        <taxon>Aspergillus subgen. Circumdati</taxon>
    </lineage>
</organism>
<evidence type="ECO:0000313" key="2">
    <source>
        <dbReference type="EMBL" id="OJZ92601.1"/>
    </source>
</evidence>
<feature type="region of interest" description="Disordered" evidence="1">
    <location>
        <begin position="1"/>
        <end position="60"/>
    </location>
</feature>
<protein>
    <submittedName>
        <fullName evidence="2">Uncharacterized protein</fullName>
    </submittedName>
</protein>
<evidence type="ECO:0000313" key="3">
    <source>
        <dbReference type="Proteomes" id="UP000184063"/>
    </source>
</evidence>
<sequence>MKGGKGSRGRSGGSDRGGIRKRGAATRVDREGDLMMDAGSARNRGKKGRGDSGRSQAANKAMDAIQKAISSNSDTQANIRQGGRGSGLEQVIVRGWKQSKAASNRDGGLESLIAFLEKKLSPPDSKAGTRARITKVCATPEMAVTDINYQLRPLRCALVCRGGAFRTTIGTFLVSPGVCSFG</sequence>
<dbReference type="Proteomes" id="UP000184063">
    <property type="component" value="Unassembled WGS sequence"/>
</dbReference>
<reference evidence="3" key="1">
    <citation type="journal article" date="2017" name="Genome Biol.">
        <title>Comparative genomics reveals high biological diversity and specific adaptations in the industrially and medically important fungal genus Aspergillus.</title>
        <authorList>
            <person name="de Vries R.P."/>
            <person name="Riley R."/>
            <person name="Wiebenga A."/>
            <person name="Aguilar-Osorio G."/>
            <person name="Amillis S."/>
            <person name="Uchima C.A."/>
            <person name="Anderluh G."/>
            <person name="Asadollahi M."/>
            <person name="Askin M."/>
            <person name="Barry K."/>
            <person name="Battaglia E."/>
            <person name="Bayram O."/>
            <person name="Benocci T."/>
            <person name="Braus-Stromeyer S.A."/>
            <person name="Caldana C."/>
            <person name="Canovas D."/>
            <person name="Cerqueira G.C."/>
            <person name="Chen F."/>
            <person name="Chen W."/>
            <person name="Choi C."/>
            <person name="Clum A."/>
            <person name="Dos Santos R.A."/>
            <person name="Damasio A.R."/>
            <person name="Diallinas G."/>
            <person name="Emri T."/>
            <person name="Fekete E."/>
            <person name="Flipphi M."/>
            <person name="Freyberg S."/>
            <person name="Gallo A."/>
            <person name="Gournas C."/>
            <person name="Habgood R."/>
            <person name="Hainaut M."/>
            <person name="Harispe M.L."/>
            <person name="Henrissat B."/>
            <person name="Hilden K.S."/>
            <person name="Hope R."/>
            <person name="Hossain A."/>
            <person name="Karabika E."/>
            <person name="Karaffa L."/>
            <person name="Karanyi Z."/>
            <person name="Krasevec N."/>
            <person name="Kuo A."/>
            <person name="Kusch H."/>
            <person name="LaButti K."/>
            <person name="Lagendijk E.L."/>
            <person name="Lapidus A."/>
            <person name="Levasseur A."/>
            <person name="Lindquist E."/>
            <person name="Lipzen A."/>
            <person name="Logrieco A.F."/>
            <person name="MacCabe A."/>
            <person name="Maekelae M.R."/>
            <person name="Malavazi I."/>
            <person name="Melin P."/>
            <person name="Meyer V."/>
            <person name="Mielnichuk N."/>
            <person name="Miskei M."/>
            <person name="Molnar A.P."/>
            <person name="Mule G."/>
            <person name="Ngan C.Y."/>
            <person name="Orejas M."/>
            <person name="Orosz E."/>
            <person name="Ouedraogo J.P."/>
            <person name="Overkamp K.M."/>
            <person name="Park H.-S."/>
            <person name="Perrone G."/>
            <person name="Piumi F."/>
            <person name="Punt P.J."/>
            <person name="Ram A.F."/>
            <person name="Ramon A."/>
            <person name="Rauscher S."/>
            <person name="Record E."/>
            <person name="Riano-Pachon D.M."/>
            <person name="Robert V."/>
            <person name="Roehrig J."/>
            <person name="Ruller R."/>
            <person name="Salamov A."/>
            <person name="Salih N.S."/>
            <person name="Samson R.A."/>
            <person name="Sandor E."/>
            <person name="Sanguinetti M."/>
            <person name="Schuetze T."/>
            <person name="Sepcic K."/>
            <person name="Shelest E."/>
            <person name="Sherlock G."/>
            <person name="Sophianopoulou V."/>
            <person name="Squina F.M."/>
            <person name="Sun H."/>
            <person name="Susca A."/>
            <person name="Todd R.B."/>
            <person name="Tsang A."/>
            <person name="Unkles S.E."/>
            <person name="van de Wiele N."/>
            <person name="van Rossen-Uffink D."/>
            <person name="Oliveira J.V."/>
            <person name="Vesth T.C."/>
            <person name="Visser J."/>
            <person name="Yu J.-H."/>
            <person name="Zhou M."/>
            <person name="Andersen M.R."/>
            <person name="Archer D.B."/>
            <person name="Baker S.E."/>
            <person name="Benoit I."/>
            <person name="Brakhage A.A."/>
            <person name="Braus G.H."/>
            <person name="Fischer R."/>
            <person name="Frisvad J.C."/>
            <person name="Goldman G.H."/>
            <person name="Houbraken J."/>
            <person name="Oakley B."/>
            <person name="Pocsi I."/>
            <person name="Scazzocchio C."/>
            <person name="Seiboth B."/>
            <person name="vanKuyk P.A."/>
            <person name="Wortman J."/>
            <person name="Dyer P.S."/>
            <person name="Grigoriev I.V."/>
        </authorList>
    </citation>
    <scope>NUCLEOTIDE SEQUENCE [LARGE SCALE GENOMIC DNA]</scope>
    <source>
        <strain evidence="3">CBS 106.47</strain>
    </source>
</reference>
<dbReference type="AlphaFoldDB" id="A0A1M3U0R3"/>
<dbReference type="EMBL" id="KV878236">
    <property type="protein sequence ID" value="OJZ92601.1"/>
    <property type="molecule type" value="Genomic_DNA"/>
</dbReference>
<dbReference type="OrthoDB" id="25872at2759"/>
<evidence type="ECO:0000256" key="1">
    <source>
        <dbReference type="SAM" id="MobiDB-lite"/>
    </source>
</evidence>